<gene>
    <name evidence="1" type="ORF">SGUI_2289</name>
</gene>
<protein>
    <submittedName>
        <fullName evidence="1">Putative secreted protein</fullName>
    </submittedName>
</protein>
<reference evidence="1 2" key="1">
    <citation type="submission" date="2016-03" db="EMBL/GenBank/DDBJ databases">
        <title>Shallow-sea hydrothermal system.</title>
        <authorList>
            <person name="Tang K."/>
        </authorList>
    </citation>
    <scope>NUCLEOTIDE SEQUENCE [LARGE SCALE GENOMIC DNA]</scope>
    <source>
        <strain evidence="1 2">JLT9</strain>
    </source>
</reference>
<dbReference type="RefSeq" id="WP_066640364.1">
    <property type="nucleotide sequence ID" value="NZ_CP014989.1"/>
</dbReference>
<dbReference type="STRING" id="1758689.SGUI_2289"/>
<dbReference type="OrthoDB" id="3366858at2"/>
<dbReference type="Pfam" id="PF14014">
    <property type="entry name" value="DUF4230"/>
    <property type="match status" value="1"/>
</dbReference>
<evidence type="ECO:0000313" key="2">
    <source>
        <dbReference type="Proteomes" id="UP000092482"/>
    </source>
</evidence>
<dbReference type="Proteomes" id="UP000092482">
    <property type="component" value="Chromosome"/>
</dbReference>
<evidence type="ECO:0000313" key="1">
    <source>
        <dbReference type="EMBL" id="ANS79685.1"/>
    </source>
</evidence>
<dbReference type="EMBL" id="CP014989">
    <property type="protein sequence ID" value="ANS79685.1"/>
    <property type="molecule type" value="Genomic_DNA"/>
</dbReference>
<dbReference type="KEGG" id="serj:SGUI_2289"/>
<organism evidence="1 2">
    <name type="scientific">Serinicoccus hydrothermalis</name>
    <dbReference type="NCBI Taxonomy" id="1758689"/>
    <lineage>
        <taxon>Bacteria</taxon>
        <taxon>Bacillati</taxon>
        <taxon>Actinomycetota</taxon>
        <taxon>Actinomycetes</taxon>
        <taxon>Micrococcales</taxon>
        <taxon>Ornithinimicrobiaceae</taxon>
        <taxon>Serinicoccus</taxon>
    </lineage>
</organism>
<dbReference type="InterPro" id="IPR025324">
    <property type="entry name" value="DUF4230"/>
</dbReference>
<keyword evidence="2" id="KW-1185">Reference proteome</keyword>
<dbReference type="AlphaFoldDB" id="A0A1B1NEA2"/>
<sequence>MKGRLLGVVAMIPVVLLALVGGLALLTDWRPSLNPFVEEEIDRTGPSVLQSLTEISDFHAASAYYETVVDLERDTRFVPGWISGERVLYVGKGTVDAVVDFSTLDERRVQVDEESGAVRVRLPEPSVGDPVLDLEESYVVSVDRGITNRFRGSDLEQEAQRVAVAQMSEAAEGTGPLVELAESNTIAMLEGLLEALGHEDVSVTFAG</sequence>
<name>A0A1B1NEA2_9MICO</name>
<proteinExistence type="predicted"/>
<accession>A0A1B1NEA2</accession>